<dbReference type="InterPro" id="IPR008775">
    <property type="entry name" value="Phytyl_CoA_dOase-like"/>
</dbReference>
<evidence type="ECO:0000313" key="2">
    <source>
        <dbReference type="EMBL" id="GFG73287.1"/>
    </source>
</evidence>
<dbReference type="PANTHER" id="PTHR20883:SF48">
    <property type="entry name" value="ECTOINE DIOXYGENASE"/>
    <property type="match status" value="1"/>
</dbReference>
<gene>
    <name evidence="2" type="ORF">MBOT_06520</name>
</gene>
<dbReference type="SUPFAM" id="SSF51197">
    <property type="entry name" value="Clavaminate synthase-like"/>
    <property type="match status" value="1"/>
</dbReference>
<keyword evidence="3" id="KW-1185">Reference proteome</keyword>
<accession>A0A7I9XV43</accession>
<evidence type="ECO:0000313" key="3">
    <source>
        <dbReference type="Proteomes" id="UP000465361"/>
    </source>
</evidence>
<organism evidence="2 3">
    <name type="scientific">Mycobacterium botniense</name>
    <dbReference type="NCBI Taxonomy" id="84962"/>
    <lineage>
        <taxon>Bacteria</taxon>
        <taxon>Bacillati</taxon>
        <taxon>Actinomycetota</taxon>
        <taxon>Actinomycetes</taxon>
        <taxon>Mycobacteriales</taxon>
        <taxon>Mycobacteriaceae</taxon>
        <taxon>Mycobacterium</taxon>
    </lineage>
</organism>
<protein>
    <recommendedName>
        <fullName evidence="4">Phytanoyl-CoA dioxygenase</fullName>
    </recommendedName>
</protein>
<dbReference type="PANTHER" id="PTHR20883">
    <property type="entry name" value="PHYTANOYL-COA DIOXYGENASE DOMAIN CONTAINING 1"/>
    <property type="match status" value="1"/>
</dbReference>
<dbReference type="AlphaFoldDB" id="A0A7I9XV43"/>
<name>A0A7I9XV43_9MYCO</name>
<dbReference type="Proteomes" id="UP000465361">
    <property type="component" value="Unassembled WGS sequence"/>
</dbReference>
<comment type="caution">
    <text evidence="2">The sequence shown here is derived from an EMBL/GenBank/DDBJ whole genome shotgun (WGS) entry which is preliminary data.</text>
</comment>
<proteinExistence type="inferred from homology"/>
<dbReference type="Pfam" id="PF05721">
    <property type="entry name" value="PhyH"/>
    <property type="match status" value="1"/>
</dbReference>
<dbReference type="GO" id="GO:0005506">
    <property type="term" value="F:iron ion binding"/>
    <property type="evidence" value="ECO:0007669"/>
    <property type="project" value="UniProtKB-ARBA"/>
</dbReference>
<dbReference type="EMBL" id="BLKW01000002">
    <property type="protein sequence ID" value="GFG73287.1"/>
    <property type="molecule type" value="Genomic_DNA"/>
</dbReference>
<dbReference type="Gene3D" id="2.60.120.620">
    <property type="entry name" value="q2cbj1_9rhob like domain"/>
    <property type="match status" value="1"/>
</dbReference>
<sequence>MTMSEALRQLHIDGYVILPGLLSSSQVEQIKGALTPLLARQPWARGEFFGSRTRRLHNVLAKTRATDDLVNHPAVVELVRAVLGHPQVSIVNAIEIHPGETAQPFHQDDVLFPIARPHPPLIVNTMWAITEFTRENGATVLVPKSQDLAALPETYQSVSAEMDPGSVLLWNGGLFHGGGANHSVHARLGLNVNYNCAWLRQQENQYLAIPRETARELPDDILRLIGYDAFLNIYGLVDHAHPLGVLGRPVQLIDSAGGGNPAATAPTPDGPGT</sequence>
<evidence type="ECO:0000256" key="1">
    <source>
        <dbReference type="ARBA" id="ARBA00005830"/>
    </source>
</evidence>
<reference evidence="2 3" key="1">
    <citation type="journal article" date="2019" name="Emerg. Microbes Infect.">
        <title>Comprehensive subspecies identification of 175 nontuberculous mycobacteria species based on 7547 genomic profiles.</title>
        <authorList>
            <person name="Matsumoto Y."/>
            <person name="Kinjo T."/>
            <person name="Motooka D."/>
            <person name="Nabeya D."/>
            <person name="Jung N."/>
            <person name="Uechi K."/>
            <person name="Horii T."/>
            <person name="Iida T."/>
            <person name="Fujita J."/>
            <person name="Nakamura S."/>
        </authorList>
    </citation>
    <scope>NUCLEOTIDE SEQUENCE [LARGE SCALE GENOMIC DNA]</scope>
    <source>
        <strain evidence="2 3">JCM 17322</strain>
    </source>
</reference>
<comment type="similarity">
    <text evidence="1">Belongs to the PhyH family.</text>
</comment>
<evidence type="ECO:0008006" key="4">
    <source>
        <dbReference type="Google" id="ProtNLM"/>
    </source>
</evidence>
<dbReference type="GO" id="GO:0016706">
    <property type="term" value="F:2-oxoglutarate-dependent dioxygenase activity"/>
    <property type="evidence" value="ECO:0007669"/>
    <property type="project" value="UniProtKB-ARBA"/>
</dbReference>